<evidence type="ECO:0000256" key="7">
    <source>
        <dbReference type="ARBA" id="ARBA00022763"/>
    </source>
</evidence>
<keyword evidence="6" id="KW-0963">Cytoplasm</keyword>
<dbReference type="Pfam" id="PF10433">
    <property type="entry name" value="Beta-prop_RSE1_1st"/>
    <property type="match status" value="1"/>
</dbReference>
<name>A0A7S0WJG8_9CHLO</name>
<sequence>MEVESRPVFNYVVTAHKPTAVIKSVVGNFTSPNDVNLIVAKCTRLEVHTSTATGLQGVLDVPLYGRISGIELFRPKGRDTDLLFVLLERLKFCVLEYDQASGELVSKAGGDVRDAVGRPVDAGHLVAVDPQCRLIALHLYDGMLKVLPLDPGSGRVSEAFNVRLEELNVVALAALAGCERPTLAVLYEDARHARHLKAYAVSVRDKDLVEVATISAQNLDPGAGLLVPLPAPLGGVVVLGESVISYIGASQAPRSVPTPRPTIMKAAGRIDADGSRHLLSDHQGLLYLLVLAHDGKHVAGLKLEVVGRTSSASSLCYLDAGVVYVGSRQGDSHLIRLHASPPNPAVDPHSYVEILESYPNLGPIVDFCVVDLDRQGQGQVVAASGALSDGAVRVIRNGIGINEQATIELPGIKGVWSLRPTSMDAHDKYLVLSFVGETRLLAINEDEELDEAEVAGFEAHALTLWCGNVAHDQLAQVTAAGVRLVDCHSQQLVAQWSPPGGGAINMAAGSPTQIVVAAGGGSLHLLEVAGEGQLVERASFAVGAEVACCDVTPIGEEGEAAAYVAVGTWSMEALVLRVAADGLAPVTREQLPGEVIPRSILMASFEGNPYLLAGLGDGTLLHWRLDAATGALSERKKMVLGTKPVMLRPFRGPSAQGAASTGASSGGVALGSAAGGTSVFAASDRPTVVYSSHKKLMFSNLNESEVTFMAPFNSASFPDSLAIAKEGSLTIGTVDAIQKLHVRTVPLGEQPRRITHQEATRTFGVITITNMGLEDESNHVRILDDTTLDTVASLSLEPYEMGCAITSAKLGDDPATYYVVGTAVARPEEPEPTKGRLLVLAYEEGRLSVVAEREVRGAAYEVLPFQGGRLLSSCNNKVQLHRWMSRADGSRELQTECSHALHVLSLYLAARGDHILVGDLMRSLSLLLFKQEEGALELRAQDYASNWCTAVAMLDDDTYLAAENAYNLFVVRKNLDATSDEERQRLELVGEFHLGEFVNRFRPGCLVMRLPDSELSNVPTLLYGTIDGSLGMIASLPPHTYEFCGKLQDALRKVVRGVGGLDHAEWRAFANERRSGGEARAFVDGDLVEAFLELGQEEAAKVVGLMGGGLSVEEVTRRGEELARLH</sequence>
<keyword evidence="9" id="KW-0234">DNA repair</keyword>
<dbReference type="InterPro" id="IPR004871">
    <property type="entry name" value="RSE1/DDB1/CPSF1_C"/>
</dbReference>
<dbReference type="GO" id="GO:0005737">
    <property type="term" value="C:cytoplasm"/>
    <property type="evidence" value="ECO:0007669"/>
    <property type="project" value="UniProtKB-SubCell"/>
</dbReference>
<comment type="similarity">
    <text evidence="4">Belongs to the DDB1 family.</text>
</comment>
<proteinExistence type="inferred from homology"/>
<keyword evidence="7" id="KW-0227">DNA damage</keyword>
<feature type="domain" description="RSE1/DDB1/CPSF1 second beta-propeller" evidence="13">
    <location>
        <begin position="402"/>
        <end position="734"/>
    </location>
</feature>
<dbReference type="FunFam" id="2.130.10.10:FF:000073">
    <property type="entry name" value="DNA damage-binding protein 1"/>
    <property type="match status" value="1"/>
</dbReference>
<evidence type="ECO:0000313" key="14">
    <source>
        <dbReference type="EMBL" id="CAD8669247.1"/>
    </source>
</evidence>
<evidence type="ECO:0000259" key="13">
    <source>
        <dbReference type="Pfam" id="PF23726"/>
    </source>
</evidence>
<dbReference type="PANTHER" id="PTHR10644">
    <property type="entry name" value="DNA REPAIR/RNA PROCESSING CPSF FAMILY"/>
    <property type="match status" value="1"/>
</dbReference>
<evidence type="ECO:0000256" key="2">
    <source>
        <dbReference type="ARBA" id="ARBA00004496"/>
    </source>
</evidence>
<dbReference type="SUPFAM" id="SSF51004">
    <property type="entry name" value="C-terminal (heme d1) domain of cytochrome cd1-nitrite reductase"/>
    <property type="match status" value="1"/>
</dbReference>
<dbReference type="InterPro" id="IPR018846">
    <property type="entry name" value="Beta-prop_RSE1/DDB1/CPSF1_1st"/>
</dbReference>
<evidence type="ECO:0000256" key="8">
    <source>
        <dbReference type="ARBA" id="ARBA00023125"/>
    </source>
</evidence>
<evidence type="ECO:0000256" key="3">
    <source>
        <dbReference type="ARBA" id="ARBA00004906"/>
    </source>
</evidence>
<evidence type="ECO:0000256" key="9">
    <source>
        <dbReference type="ARBA" id="ARBA00023204"/>
    </source>
</evidence>
<dbReference type="Pfam" id="PF03178">
    <property type="entry name" value="CPSF_A"/>
    <property type="match status" value="1"/>
</dbReference>
<evidence type="ECO:0000256" key="6">
    <source>
        <dbReference type="ARBA" id="ARBA00022490"/>
    </source>
</evidence>
<feature type="domain" description="RSE1/DDB1/CPSF1 first beta-propeller" evidence="12">
    <location>
        <begin position="22"/>
        <end position="352"/>
    </location>
</feature>
<dbReference type="AlphaFoldDB" id="A0A7S0WJG8"/>
<keyword evidence="10" id="KW-0539">Nucleus</keyword>
<dbReference type="InterPro" id="IPR015943">
    <property type="entry name" value="WD40/YVTN_repeat-like_dom_sf"/>
</dbReference>
<comment type="subcellular location">
    <subcellularLocation>
        <location evidence="2">Cytoplasm</location>
    </subcellularLocation>
    <subcellularLocation>
        <location evidence="1">Nucleus</location>
    </subcellularLocation>
</comment>
<organism evidence="14">
    <name type="scientific">Chlamydomonas leiostraca</name>
    <dbReference type="NCBI Taxonomy" id="1034604"/>
    <lineage>
        <taxon>Eukaryota</taxon>
        <taxon>Viridiplantae</taxon>
        <taxon>Chlorophyta</taxon>
        <taxon>core chlorophytes</taxon>
        <taxon>Chlorophyceae</taxon>
        <taxon>CS clade</taxon>
        <taxon>Chlamydomonadales</taxon>
        <taxon>Chlamydomonadaceae</taxon>
        <taxon>Chlamydomonas</taxon>
    </lineage>
</organism>
<evidence type="ECO:0000256" key="5">
    <source>
        <dbReference type="ARBA" id="ARBA00014577"/>
    </source>
</evidence>
<feature type="domain" description="RSE1/DDB1/CPSF1 C-terminal" evidence="11">
    <location>
        <begin position="779"/>
        <end position="1092"/>
    </location>
</feature>
<evidence type="ECO:0000259" key="12">
    <source>
        <dbReference type="Pfam" id="PF10433"/>
    </source>
</evidence>
<dbReference type="Pfam" id="PF23726">
    <property type="entry name" value="Beta-prop_RSE1_2nd"/>
    <property type="match status" value="1"/>
</dbReference>
<comment type="pathway">
    <text evidence="3">Protein modification; protein ubiquitination.</text>
</comment>
<evidence type="ECO:0000256" key="1">
    <source>
        <dbReference type="ARBA" id="ARBA00004123"/>
    </source>
</evidence>
<dbReference type="InterPro" id="IPR036322">
    <property type="entry name" value="WD40_repeat_dom_sf"/>
</dbReference>
<dbReference type="GO" id="GO:0006281">
    <property type="term" value="P:DNA repair"/>
    <property type="evidence" value="ECO:0007669"/>
    <property type="project" value="UniProtKB-KW"/>
</dbReference>
<evidence type="ECO:0000256" key="4">
    <source>
        <dbReference type="ARBA" id="ARBA00007453"/>
    </source>
</evidence>
<dbReference type="GO" id="GO:0005634">
    <property type="term" value="C:nucleus"/>
    <property type="evidence" value="ECO:0007669"/>
    <property type="project" value="UniProtKB-SubCell"/>
</dbReference>
<evidence type="ECO:0000259" key="11">
    <source>
        <dbReference type="Pfam" id="PF03178"/>
    </source>
</evidence>
<evidence type="ECO:0000256" key="10">
    <source>
        <dbReference type="ARBA" id="ARBA00023242"/>
    </source>
</evidence>
<dbReference type="GO" id="GO:0003677">
    <property type="term" value="F:DNA binding"/>
    <property type="evidence" value="ECO:0007669"/>
    <property type="project" value="UniProtKB-KW"/>
</dbReference>
<dbReference type="Gene3D" id="2.130.10.10">
    <property type="entry name" value="YVTN repeat-like/Quinoprotein amine dehydrogenase"/>
    <property type="match status" value="3"/>
</dbReference>
<reference evidence="14" key="1">
    <citation type="submission" date="2021-01" db="EMBL/GenBank/DDBJ databases">
        <authorList>
            <person name="Corre E."/>
            <person name="Pelletier E."/>
            <person name="Niang G."/>
            <person name="Scheremetjew M."/>
            <person name="Finn R."/>
            <person name="Kale V."/>
            <person name="Holt S."/>
            <person name="Cochrane G."/>
            <person name="Meng A."/>
            <person name="Brown T."/>
            <person name="Cohen L."/>
        </authorList>
    </citation>
    <scope>NUCLEOTIDE SEQUENCE</scope>
    <source>
        <strain evidence="14">SAG 11-49</strain>
    </source>
</reference>
<dbReference type="InterPro" id="IPR050358">
    <property type="entry name" value="RSE1/DDB1/CFT1"/>
</dbReference>
<keyword evidence="8" id="KW-0238">DNA-binding</keyword>
<dbReference type="InterPro" id="IPR058543">
    <property type="entry name" value="Beta-prop_RSE1/DDB1/CPSF1_2nd"/>
</dbReference>
<dbReference type="EMBL" id="HBFB01006253">
    <property type="protein sequence ID" value="CAD8669247.1"/>
    <property type="molecule type" value="Transcribed_RNA"/>
</dbReference>
<gene>
    <name evidence="14" type="ORF">CLEI1391_LOCUS3491</name>
</gene>
<dbReference type="SUPFAM" id="SSF50978">
    <property type="entry name" value="WD40 repeat-like"/>
    <property type="match status" value="1"/>
</dbReference>
<protein>
    <recommendedName>
        <fullName evidence="5">DNA damage-binding protein 1</fullName>
    </recommendedName>
</protein>
<dbReference type="Gene3D" id="1.10.150.910">
    <property type="match status" value="1"/>
</dbReference>
<accession>A0A7S0WJG8</accession>
<dbReference type="InterPro" id="IPR011048">
    <property type="entry name" value="Haem_d1_sf"/>
</dbReference>